<evidence type="ECO:0000256" key="8">
    <source>
        <dbReference type="ARBA" id="ARBA00022840"/>
    </source>
</evidence>
<reference evidence="19 20" key="2">
    <citation type="journal article" date="2022" name="Mol. Biol. Evol.">
        <title>Comparative Genomics Reveals Insights into the Divergent Evolution of Astigmatic Mites and Household Pest Adaptations.</title>
        <authorList>
            <person name="Xiong Q."/>
            <person name="Wan A.T."/>
            <person name="Liu X."/>
            <person name="Fung C.S."/>
            <person name="Xiao X."/>
            <person name="Malainual N."/>
            <person name="Hou J."/>
            <person name="Wang L."/>
            <person name="Wang M."/>
            <person name="Yang K.Y."/>
            <person name="Cui Y."/>
            <person name="Leung E.L."/>
            <person name="Nong W."/>
            <person name="Shin S.K."/>
            <person name="Au S.W."/>
            <person name="Jeong K.Y."/>
            <person name="Chew F.T."/>
            <person name="Hui J.H."/>
            <person name="Leung T.F."/>
            <person name="Tungtrongchitr A."/>
            <person name="Zhong N."/>
            <person name="Liu Z."/>
            <person name="Tsui S.K."/>
        </authorList>
    </citation>
    <scope>NUCLEOTIDE SEQUENCE [LARGE SCALE GENOMIC DNA]</scope>
    <source>
        <strain evidence="19">Derp</strain>
    </source>
</reference>
<dbReference type="InterPro" id="IPR009030">
    <property type="entry name" value="Growth_fac_rcpt_cys_sf"/>
</dbReference>
<feature type="transmembrane region" description="Helical" evidence="17">
    <location>
        <begin position="966"/>
        <end position="992"/>
    </location>
</feature>
<proteinExistence type="predicted"/>
<comment type="subcellular location">
    <subcellularLocation>
        <location evidence="1">Membrane</location>
        <topology evidence="1">Single-pass type I membrane protein</topology>
    </subcellularLocation>
</comment>
<keyword evidence="8 15" id="KW-0067">ATP-binding</keyword>
<evidence type="ECO:0000256" key="12">
    <source>
        <dbReference type="ARBA" id="ARBA00023170"/>
    </source>
</evidence>
<dbReference type="InterPro" id="IPR036941">
    <property type="entry name" value="Rcpt_L-dom_sf"/>
</dbReference>
<dbReference type="SUPFAM" id="SSF57184">
    <property type="entry name" value="Growth factor receptor domain"/>
    <property type="match status" value="3"/>
</dbReference>
<dbReference type="Pfam" id="PF14843">
    <property type="entry name" value="GF_recep_IV"/>
    <property type="match status" value="1"/>
</dbReference>
<keyword evidence="10 17" id="KW-0472">Membrane</keyword>
<dbReference type="EMBL" id="NJHN03000037">
    <property type="protein sequence ID" value="KAH9421840.1"/>
    <property type="molecule type" value="Genomic_DNA"/>
</dbReference>
<dbReference type="Gene3D" id="1.10.510.10">
    <property type="entry name" value="Transferase(Phosphotransferase) domain 1"/>
    <property type="match status" value="1"/>
</dbReference>
<evidence type="ECO:0000256" key="16">
    <source>
        <dbReference type="SAM" id="MobiDB-lite"/>
    </source>
</evidence>
<evidence type="ECO:0000256" key="3">
    <source>
        <dbReference type="ARBA" id="ARBA00022553"/>
    </source>
</evidence>
<dbReference type="Pfam" id="PF00757">
    <property type="entry name" value="Furin-like"/>
    <property type="match status" value="1"/>
</dbReference>
<evidence type="ECO:0000256" key="13">
    <source>
        <dbReference type="ARBA" id="ARBA00023180"/>
    </source>
</evidence>
<feature type="domain" description="Protein kinase" evidence="18">
    <location>
        <begin position="1037"/>
        <end position="1294"/>
    </location>
</feature>
<dbReference type="CDD" id="cd00064">
    <property type="entry name" value="FU"/>
    <property type="match status" value="4"/>
</dbReference>
<dbReference type="EC" id="2.7.10.1" evidence="2"/>
<dbReference type="InterPro" id="IPR000494">
    <property type="entry name" value="Rcpt_L-dom"/>
</dbReference>
<evidence type="ECO:0000256" key="6">
    <source>
        <dbReference type="ARBA" id="ARBA00022741"/>
    </source>
</evidence>
<dbReference type="InterPro" id="IPR006212">
    <property type="entry name" value="Furin_repeat"/>
</dbReference>
<comment type="caution">
    <text evidence="19">The sequence shown here is derived from an EMBL/GenBank/DDBJ whole genome shotgun (WGS) entry which is preliminary data.</text>
</comment>
<evidence type="ECO:0000256" key="1">
    <source>
        <dbReference type="ARBA" id="ARBA00004479"/>
    </source>
</evidence>
<dbReference type="InterPro" id="IPR050122">
    <property type="entry name" value="RTK"/>
</dbReference>
<evidence type="ECO:0000313" key="19">
    <source>
        <dbReference type="EMBL" id="KAH9421840.1"/>
    </source>
</evidence>
<dbReference type="GO" id="GO:0016301">
    <property type="term" value="F:kinase activity"/>
    <property type="evidence" value="ECO:0007669"/>
    <property type="project" value="UniProtKB-KW"/>
</dbReference>
<evidence type="ECO:0000256" key="15">
    <source>
        <dbReference type="PROSITE-ProRule" id="PRU10141"/>
    </source>
</evidence>
<evidence type="ECO:0000256" key="14">
    <source>
        <dbReference type="ARBA" id="ARBA00051243"/>
    </source>
</evidence>
<dbReference type="InterPro" id="IPR008266">
    <property type="entry name" value="Tyr_kinase_AS"/>
</dbReference>
<evidence type="ECO:0000259" key="18">
    <source>
        <dbReference type="PROSITE" id="PS50011"/>
    </source>
</evidence>
<dbReference type="SUPFAM" id="SSF52058">
    <property type="entry name" value="L domain-like"/>
    <property type="match status" value="2"/>
</dbReference>
<organism evidence="19 20">
    <name type="scientific">Dermatophagoides pteronyssinus</name>
    <name type="common">European house dust mite</name>
    <dbReference type="NCBI Taxonomy" id="6956"/>
    <lineage>
        <taxon>Eukaryota</taxon>
        <taxon>Metazoa</taxon>
        <taxon>Ecdysozoa</taxon>
        <taxon>Arthropoda</taxon>
        <taxon>Chelicerata</taxon>
        <taxon>Arachnida</taxon>
        <taxon>Acari</taxon>
        <taxon>Acariformes</taxon>
        <taxon>Sarcoptiformes</taxon>
        <taxon>Astigmata</taxon>
        <taxon>Psoroptidia</taxon>
        <taxon>Analgoidea</taxon>
        <taxon>Pyroglyphidae</taxon>
        <taxon>Dermatophagoidinae</taxon>
        <taxon>Dermatophagoides</taxon>
    </lineage>
</organism>
<protein>
    <recommendedName>
        <fullName evidence="2">receptor protein-tyrosine kinase</fullName>
        <ecNumber evidence="2">2.7.10.1</ecNumber>
    </recommendedName>
</protein>
<gene>
    <name evidence="19" type="primary">ERBB2</name>
    <name evidence="19" type="ORF">DERP_002130</name>
</gene>
<accession>A0ABQ8JHI7</accession>
<dbReference type="Gene3D" id="3.80.20.20">
    <property type="entry name" value="Receptor L-domain"/>
    <property type="match status" value="2"/>
</dbReference>
<dbReference type="SMART" id="SM00219">
    <property type="entry name" value="TyrKc"/>
    <property type="match status" value="1"/>
</dbReference>
<evidence type="ECO:0000256" key="11">
    <source>
        <dbReference type="ARBA" id="ARBA00023137"/>
    </source>
</evidence>
<dbReference type="InterPro" id="IPR011009">
    <property type="entry name" value="Kinase-like_dom_sf"/>
</dbReference>
<feature type="region of interest" description="Disordered" evidence="16">
    <location>
        <begin position="1608"/>
        <end position="1637"/>
    </location>
</feature>
<evidence type="ECO:0000256" key="9">
    <source>
        <dbReference type="ARBA" id="ARBA00022989"/>
    </source>
</evidence>
<dbReference type="InterPro" id="IPR032778">
    <property type="entry name" value="GF_recep_IV"/>
</dbReference>
<evidence type="ECO:0000256" key="5">
    <source>
        <dbReference type="ARBA" id="ARBA00022692"/>
    </source>
</evidence>
<keyword evidence="12 19" id="KW-0675">Receptor</keyword>
<dbReference type="Gene3D" id="3.30.200.20">
    <property type="entry name" value="Phosphorylase Kinase, domain 1"/>
    <property type="match status" value="1"/>
</dbReference>
<dbReference type="Pfam" id="PF07714">
    <property type="entry name" value="PK_Tyr_Ser-Thr"/>
    <property type="match status" value="1"/>
</dbReference>
<keyword evidence="6 15" id="KW-0547">Nucleotide-binding</keyword>
<dbReference type="InterPro" id="IPR000719">
    <property type="entry name" value="Prot_kinase_dom"/>
</dbReference>
<comment type="catalytic activity">
    <reaction evidence="14">
        <text>L-tyrosyl-[protein] + ATP = O-phospho-L-tyrosyl-[protein] + ADP + H(+)</text>
        <dbReference type="Rhea" id="RHEA:10596"/>
        <dbReference type="Rhea" id="RHEA-COMP:10136"/>
        <dbReference type="Rhea" id="RHEA-COMP:20101"/>
        <dbReference type="ChEBI" id="CHEBI:15378"/>
        <dbReference type="ChEBI" id="CHEBI:30616"/>
        <dbReference type="ChEBI" id="CHEBI:46858"/>
        <dbReference type="ChEBI" id="CHEBI:61978"/>
        <dbReference type="ChEBI" id="CHEBI:456216"/>
        <dbReference type="EC" id="2.7.10.1"/>
    </reaction>
</comment>
<dbReference type="SUPFAM" id="SSF56112">
    <property type="entry name" value="Protein kinase-like (PK-like)"/>
    <property type="match status" value="1"/>
</dbReference>
<dbReference type="Proteomes" id="UP000887458">
    <property type="component" value="Unassembled WGS sequence"/>
</dbReference>
<evidence type="ECO:0000256" key="10">
    <source>
        <dbReference type="ARBA" id="ARBA00023136"/>
    </source>
</evidence>
<dbReference type="Gene3D" id="2.10.220.10">
    <property type="entry name" value="Hormone Receptor, Insulin-like Growth Factor Receptor 1, Chain A, domain 2"/>
    <property type="match status" value="3"/>
</dbReference>
<sequence>MITTTTTANNSFSNICDEQNNKTILHMDHNHFHHHHHHQKNLPDDEHDQSISTSDIISGPSFIPNFNNNNNNDCDDVDDQRRSCFNKNNHYYHQRRQRQHLISSMLYSSLWPKFQCQFFSTNNLTTRSIIHQHQPSIISHSLHQYSHHHHYYHKIAIFFIAIIIIIINNNIQNNNLVSCILVRDGSNDYNNRQPAPVKGKICIGTNGRMSVPSNRDHHFQNLRDRYTNCTYVDGNLELTWLQDKNLDLSFLQYIREVTGYVLISHVDVKRIVLPNLQIIRGRSLFKLNVRDEEFALMVTLSKMENLEAPSLRDILVGNVGFFNNYNLCHIRTLNWDEILSGPGAKTIYVYNFTQPERACPSCHESCPEGCWGEGPLNCQKFSKIKCSPQCHQGRCFGSNPRECCHLFCAGGCTGPKQSDCLACRNFYDDGICKQECPPMMRYNPATYSWEVNPEGKYAYGATCVKNCPEHLLKDNGACVRSCPVGKKSVNGECVPCDGPCPKNCPGVDIVHSTNIDSFKGCTIIEGSITILDTSFQGYQEVYQNFSFGPHYQPFHPSRLEVFSTLREITGYLNIQASHPDFKNLSYFRNLETVGGRTLTEYFAAIYIVKTSLTSLGLRSLKRVEFGSVAILENQDLCFASQIDWRKVANSSAHHILMQSNRNESECQAEGLVCHSECASDGCWGAGPDECVSCKSYRLGETCVSNCNSSLGIYDAGDKICKHCHEECDGACSGPGPRNCQKCKHIRDGPFCVRECPVSKYPQDGQCKSCHENCVSGCTGPLNRLGESGCNSCEKAIVSMYDPNVVEECLKADEPCPEGFYHEYIGPQEEGALKSLTGKSVCRKCHQRCKNCTAFGIHVSVCECLRYSSGEQCEDQCPRDHYADEEHHKCVKCADECRRCRGPTSSHCIACRNYRVYLDDDKKTFNCTATCPSEKPYKVFEDKNEDPFCSDKDPNIMYGSNPEEDPWPVIIGGGAVCIVLFGVFLAIFSYQWLQRARTKENTMKLTMRMTGYDDNEPLKPSNVKPNLAQLRIVKEAELRKGGILGFGAFGTVYKGVWVPEGENFKIPVAIKVLREGTQSNTNKEFLEEAYIMASVDHPNLLKLLAVCMTSQLMLVTQLMPLGCLLDYVRNNKDKIGSKPLLNWCTQIARGMAYLEEKRMVHRDLALRNVLLQTPGWVKITDFGLAKLLEIDEDEYKAAGGKMPIKWLALECIQHRIFTHKSDVWSFGVTVWELLTYGGKPYENVSARDVPDLLEKGERLPQPTICTIDVYMLMVKCWMIDPESRPSFKELAEEFAKMARDPGRYLVIKGDKLMRLPSYTQQDEKELIRSLSMPIEGPETIMDAEEYLQPSKSLHAFSGCKQQPPPTPIKKFMDDRGFEGDPINGGLIFSHNDDIDSRFNAAQHRHLGPEGQYNNMFMHSLTDSYGTNRMSLVNGSNGHHFRDTSHNSTLDTIKLMDKGELNELIRRNMMNGQATLEQFKFNLPVDEDDYLMPSPAGPVVNQVTYMEMINGRANGGELRGYPINFNPNCQPLMPQTCIENPEYLLMNNRVDHEYVNQLSPTAPSITSAQTFPLHGMISRRKPLSSTSSSVTSNSAFHSLQGSFGIHPNNAGFIPLNPNNTRKFSSSEEPEESSDDHQYYNELDWLQRELQPLRRSETTV</sequence>
<dbReference type="CDD" id="cd05057">
    <property type="entry name" value="PTKc_EGFR_like"/>
    <property type="match status" value="1"/>
</dbReference>
<evidence type="ECO:0000256" key="7">
    <source>
        <dbReference type="ARBA" id="ARBA00022777"/>
    </source>
</evidence>
<dbReference type="InterPro" id="IPR001245">
    <property type="entry name" value="Ser-Thr/Tyr_kinase_cat_dom"/>
</dbReference>
<keyword evidence="20" id="KW-1185">Reference proteome</keyword>
<keyword evidence="7 19" id="KW-0418">Kinase</keyword>
<dbReference type="PANTHER" id="PTHR24416">
    <property type="entry name" value="TYROSINE-PROTEIN KINASE RECEPTOR"/>
    <property type="match status" value="1"/>
</dbReference>
<name>A0ABQ8JHI7_DERPT</name>
<feature type="binding site" evidence="15">
    <location>
        <position position="1070"/>
    </location>
    <ligand>
        <name>ATP</name>
        <dbReference type="ChEBI" id="CHEBI:30616"/>
    </ligand>
</feature>
<feature type="transmembrane region" description="Helical" evidence="17">
    <location>
        <begin position="151"/>
        <end position="171"/>
    </location>
</feature>
<keyword evidence="4" id="KW-0808">Transferase</keyword>
<dbReference type="PANTHER" id="PTHR24416:SF566">
    <property type="entry name" value="EPIDERMAL GROWTH FACTOR RECEPTOR"/>
    <property type="match status" value="1"/>
</dbReference>
<dbReference type="Pfam" id="PF01030">
    <property type="entry name" value="Recep_L_domain"/>
    <property type="match status" value="2"/>
</dbReference>
<dbReference type="InterPro" id="IPR020635">
    <property type="entry name" value="Tyr_kinase_cat_dom"/>
</dbReference>
<dbReference type="PRINTS" id="PR00109">
    <property type="entry name" value="TYRKINASE"/>
</dbReference>
<evidence type="ECO:0000313" key="20">
    <source>
        <dbReference type="Proteomes" id="UP000887458"/>
    </source>
</evidence>
<dbReference type="PROSITE" id="PS00109">
    <property type="entry name" value="PROTEIN_KINASE_TYR"/>
    <property type="match status" value="1"/>
</dbReference>
<keyword evidence="13" id="KW-0325">Glycoprotein</keyword>
<dbReference type="SMART" id="SM00261">
    <property type="entry name" value="FU"/>
    <property type="match status" value="7"/>
</dbReference>
<evidence type="ECO:0000256" key="4">
    <source>
        <dbReference type="ARBA" id="ARBA00022679"/>
    </source>
</evidence>
<keyword evidence="9 17" id="KW-1133">Transmembrane helix</keyword>
<dbReference type="PROSITE" id="PS00107">
    <property type="entry name" value="PROTEIN_KINASE_ATP"/>
    <property type="match status" value="1"/>
</dbReference>
<feature type="region of interest" description="Disordered" evidence="16">
    <location>
        <begin position="31"/>
        <end position="54"/>
    </location>
</feature>
<keyword evidence="5 17" id="KW-0812">Transmembrane</keyword>
<dbReference type="PROSITE" id="PS50011">
    <property type="entry name" value="PROTEIN_KINASE_DOM"/>
    <property type="match status" value="1"/>
</dbReference>
<keyword evidence="3" id="KW-0597">Phosphoprotein</keyword>
<reference evidence="19 20" key="1">
    <citation type="journal article" date="2018" name="J. Allergy Clin. Immunol.">
        <title>High-quality assembly of Dermatophagoides pteronyssinus genome and transcriptome reveals a wide range of novel allergens.</title>
        <authorList>
            <person name="Liu X.Y."/>
            <person name="Yang K.Y."/>
            <person name="Wang M.Q."/>
            <person name="Kwok J.S."/>
            <person name="Zeng X."/>
            <person name="Yang Z."/>
            <person name="Xiao X.J."/>
            <person name="Lau C.P."/>
            <person name="Li Y."/>
            <person name="Huang Z.M."/>
            <person name="Ba J.G."/>
            <person name="Yim A.K."/>
            <person name="Ouyang C.Y."/>
            <person name="Ngai S.M."/>
            <person name="Chan T.F."/>
            <person name="Leung E.L."/>
            <person name="Liu L."/>
            <person name="Liu Z.G."/>
            <person name="Tsui S.K."/>
        </authorList>
    </citation>
    <scope>NUCLEOTIDE SEQUENCE [LARGE SCALE GENOMIC DNA]</scope>
    <source>
        <strain evidence="19">Derp</strain>
    </source>
</reference>
<dbReference type="InterPro" id="IPR017441">
    <property type="entry name" value="Protein_kinase_ATP_BS"/>
</dbReference>
<evidence type="ECO:0000256" key="17">
    <source>
        <dbReference type="SAM" id="Phobius"/>
    </source>
</evidence>
<dbReference type="InterPro" id="IPR006211">
    <property type="entry name" value="Furin-like_Cys-rich_dom"/>
</dbReference>
<feature type="compositionally biased region" description="Basic residues" evidence="16">
    <location>
        <begin position="31"/>
        <end position="40"/>
    </location>
</feature>
<evidence type="ECO:0000256" key="2">
    <source>
        <dbReference type="ARBA" id="ARBA00011902"/>
    </source>
</evidence>
<keyword evidence="11" id="KW-0829">Tyrosine-protein kinase</keyword>